<dbReference type="GO" id="GO:0046983">
    <property type="term" value="F:protein dimerization activity"/>
    <property type="evidence" value="ECO:0007669"/>
    <property type="project" value="InterPro"/>
</dbReference>
<comment type="caution">
    <text evidence="2">The sequence shown here is derived from an EMBL/GenBank/DDBJ whole genome shotgun (WGS) entry which is preliminary data.</text>
</comment>
<evidence type="ECO:0000259" key="1">
    <source>
        <dbReference type="Pfam" id="PF05699"/>
    </source>
</evidence>
<dbReference type="Pfam" id="PF05699">
    <property type="entry name" value="Dimer_Tnp_hAT"/>
    <property type="match status" value="1"/>
</dbReference>
<sequence length="134" mass="14843">MSCTLLKGFPISSHTMGQRSMTFWVTGAKEFERLAAVAKLVLVLPHANADAERVFSVVGLNKTKRRNSLALDGTTAQCMLVRFVSDLIPTFSDVMHTHLHCKEKEEKSSTGHVCHATHGTTLRRRHLLCSLRGA</sequence>
<dbReference type="InterPro" id="IPR008906">
    <property type="entry name" value="HATC_C_dom"/>
</dbReference>
<accession>A0AAN8Q498</accession>
<dbReference type="Proteomes" id="UP001356427">
    <property type="component" value="Unassembled WGS sequence"/>
</dbReference>
<dbReference type="InterPro" id="IPR012337">
    <property type="entry name" value="RNaseH-like_sf"/>
</dbReference>
<protein>
    <recommendedName>
        <fullName evidence="1">HAT C-terminal dimerisation domain-containing protein</fullName>
    </recommendedName>
</protein>
<proteinExistence type="predicted"/>
<dbReference type="AlphaFoldDB" id="A0AAN8Q498"/>
<name>A0AAN8Q498_9TELE</name>
<gene>
    <name evidence="2" type="ORF">J4Q44_G00384920</name>
</gene>
<evidence type="ECO:0000313" key="2">
    <source>
        <dbReference type="EMBL" id="KAK6291109.1"/>
    </source>
</evidence>
<dbReference type="EMBL" id="JAGTTL010000066">
    <property type="protein sequence ID" value="KAK6291109.1"/>
    <property type="molecule type" value="Genomic_DNA"/>
</dbReference>
<feature type="domain" description="HAT C-terminal dimerisation" evidence="1">
    <location>
        <begin position="20"/>
        <end position="71"/>
    </location>
</feature>
<evidence type="ECO:0000313" key="3">
    <source>
        <dbReference type="Proteomes" id="UP001356427"/>
    </source>
</evidence>
<organism evidence="2 3">
    <name type="scientific">Coregonus suidteri</name>
    <dbReference type="NCBI Taxonomy" id="861788"/>
    <lineage>
        <taxon>Eukaryota</taxon>
        <taxon>Metazoa</taxon>
        <taxon>Chordata</taxon>
        <taxon>Craniata</taxon>
        <taxon>Vertebrata</taxon>
        <taxon>Euteleostomi</taxon>
        <taxon>Actinopterygii</taxon>
        <taxon>Neopterygii</taxon>
        <taxon>Teleostei</taxon>
        <taxon>Protacanthopterygii</taxon>
        <taxon>Salmoniformes</taxon>
        <taxon>Salmonidae</taxon>
        <taxon>Coregoninae</taxon>
        <taxon>Coregonus</taxon>
    </lineage>
</organism>
<reference evidence="2 3" key="1">
    <citation type="submission" date="2021-04" db="EMBL/GenBank/DDBJ databases">
        <authorList>
            <person name="De Guttry C."/>
            <person name="Zahm M."/>
            <person name="Klopp C."/>
            <person name="Cabau C."/>
            <person name="Louis A."/>
            <person name="Berthelot C."/>
            <person name="Parey E."/>
            <person name="Roest Crollius H."/>
            <person name="Montfort J."/>
            <person name="Robinson-Rechavi M."/>
            <person name="Bucao C."/>
            <person name="Bouchez O."/>
            <person name="Gislard M."/>
            <person name="Lluch J."/>
            <person name="Milhes M."/>
            <person name="Lampietro C."/>
            <person name="Lopez Roques C."/>
            <person name="Donnadieu C."/>
            <person name="Braasch I."/>
            <person name="Desvignes T."/>
            <person name="Postlethwait J."/>
            <person name="Bobe J."/>
            <person name="Wedekind C."/>
            <person name="Guiguen Y."/>
        </authorList>
    </citation>
    <scope>NUCLEOTIDE SEQUENCE [LARGE SCALE GENOMIC DNA]</scope>
    <source>
        <strain evidence="2">Cs_M1</strain>
        <tissue evidence="2">Blood</tissue>
    </source>
</reference>
<keyword evidence="3" id="KW-1185">Reference proteome</keyword>
<dbReference type="SUPFAM" id="SSF53098">
    <property type="entry name" value="Ribonuclease H-like"/>
    <property type="match status" value="1"/>
</dbReference>